<name>A0AAD5CLL0_AMBAR</name>
<sequence length="713" mass="80522">SRTRAKKDRAMALASILHMNTGDGESSYANNSLLQETGIRKALPLLRKSIKAVADYDVHKGCFSFADFGCSSGTNTLLVASSIIDIVHEMCQENNHKVPQFQVCMNDLFGNDFNAIFKLLPDFYAKLRKDKGEGFGPCFVSAVPGSFYDRLFPDQSLHLAHAANANHWLSQVPSGLENNGSNIYMAKTSPPNVFLAYGKQFHTDFTKFLQLRSEELVLGGSMILTFPCRSIVDPTSDDGVAINELLAQSLVDLSNEGLVQESDIISFNMPAYLPCEEEVRNIIEHEGSFSIEDMNFFKVNWDPRDIDYTNMNDSSELSQIHGENTSKLLRAIIEPLLISHFGNSIIDMLFKKFGKHVAEHLSKKKTRNLFENGIRRAVPLLKHLTKGLANHDVFSDRFTFADLGCSSGTNTLLVASNIIDMVYEVCQENERKVPQFQVCLNDLFGNDFNTVFKLLPDFYSKLKKDKGGSFGPCFVSAVPGSFYDRLFPDQSLHLVHSANSNHWLSQVPQGLENNGTYICMAKKSPPNVYQAYRNQFHTDFTKFLQMRSEEVVHGGSMILTFLARGITDPTADDSWALLELLGQSLVDLIKEGLVRESDINSFNVPLYFPYEEELKNIIEHERSFSLENMNFFKLNWDPQDTDYMNMNESDELSQIHGKNVSKLMKAILEPLLISHFGNSIIDMLFKKLEKHVAEYLTKKKPRSLFVTISVTRK</sequence>
<keyword evidence="2" id="KW-0489">Methyltransferase</keyword>
<evidence type="ECO:0000313" key="7">
    <source>
        <dbReference type="Proteomes" id="UP001206925"/>
    </source>
</evidence>
<dbReference type="SUPFAM" id="SSF53335">
    <property type="entry name" value="S-adenosyl-L-methionine-dependent methyltransferases"/>
    <property type="match status" value="2"/>
</dbReference>
<comment type="similarity">
    <text evidence="1">Belongs to the methyltransferase superfamily. Type-7 methyltransferase family.</text>
</comment>
<evidence type="ECO:0000313" key="6">
    <source>
        <dbReference type="EMBL" id="KAI7744333.1"/>
    </source>
</evidence>
<dbReference type="AlphaFoldDB" id="A0AAD5CLL0"/>
<gene>
    <name evidence="6" type="ORF">M8C21_032749</name>
</gene>
<dbReference type="Pfam" id="PF03492">
    <property type="entry name" value="Methyltransf_7"/>
    <property type="match status" value="2"/>
</dbReference>
<keyword evidence="5" id="KW-0460">Magnesium</keyword>
<accession>A0AAD5CLL0</accession>
<comment type="caution">
    <text evidence="6">The sequence shown here is derived from an EMBL/GenBank/DDBJ whole genome shotgun (WGS) entry which is preliminary data.</text>
</comment>
<feature type="non-terminal residue" evidence="6">
    <location>
        <position position="713"/>
    </location>
</feature>
<dbReference type="Gene3D" id="3.40.50.150">
    <property type="entry name" value="Vaccinia Virus protein VP39"/>
    <property type="match status" value="2"/>
</dbReference>
<organism evidence="6 7">
    <name type="scientific">Ambrosia artemisiifolia</name>
    <name type="common">Common ragweed</name>
    <dbReference type="NCBI Taxonomy" id="4212"/>
    <lineage>
        <taxon>Eukaryota</taxon>
        <taxon>Viridiplantae</taxon>
        <taxon>Streptophyta</taxon>
        <taxon>Embryophyta</taxon>
        <taxon>Tracheophyta</taxon>
        <taxon>Spermatophyta</taxon>
        <taxon>Magnoliopsida</taxon>
        <taxon>eudicotyledons</taxon>
        <taxon>Gunneridae</taxon>
        <taxon>Pentapetalae</taxon>
        <taxon>asterids</taxon>
        <taxon>campanulids</taxon>
        <taxon>Asterales</taxon>
        <taxon>Asteraceae</taxon>
        <taxon>Asteroideae</taxon>
        <taxon>Heliantheae alliance</taxon>
        <taxon>Heliantheae</taxon>
        <taxon>Ambrosia</taxon>
    </lineage>
</organism>
<evidence type="ECO:0000256" key="3">
    <source>
        <dbReference type="ARBA" id="ARBA00022679"/>
    </source>
</evidence>
<dbReference type="GO" id="GO:0008168">
    <property type="term" value="F:methyltransferase activity"/>
    <property type="evidence" value="ECO:0007669"/>
    <property type="project" value="UniProtKB-KW"/>
</dbReference>
<evidence type="ECO:0000256" key="2">
    <source>
        <dbReference type="ARBA" id="ARBA00022603"/>
    </source>
</evidence>
<evidence type="ECO:0000256" key="4">
    <source>
        <dbReference type="ARBA" id="ARBA00022723"/>
    </source>
</evidence>
<dbReference type="Gene3D" id="1.10.1200.270">
    <property type="entry name" value="Methyltransferase, alpha-helical capping domain"/>
    <property type="match status" value="2"/>
</dbReference>
<dbReference type="GO" id="GO:0032259">
    <property type="term" value="P:methylation"/>
    <property type="evidence" value="ECO:0007669"/>
    <property type="project" value="UniProtKB-KW"/>
</dbReference>
<dbReference type="InterPro" id="IPR029063">
    <property type="entry name" value="SAM-dependent_MTases_sf"/>
</dbReference>
<keyword evidence="7" id="KW-1185">Reference proteome</keyword>
<protein>
    <submittedName>
        <fullName evidence="6">Uncharacterized protein</fullName>
    </submittedName>
</protein>
<dbReference type="Proteomes" id="UP001206925">
    <property type="component" value="Unassembled WGS sequence"/>
</dbReference>
<evidence type="ECO:0000256" key="1">
    <source>
        <dbReference type="ARBA" id="ARBA00007967"/>
    </source>
</evidence>
<reference evidence="6" key="1">
    <citation type="submission" date="2022-06" db="EMBL/GenBank/DDBJ databases">
        <title>Uncovering the hologenomic basis of an extraordinary plant invasion.</title>
        <authorList>
            <person name="Bieker V.C."/>
            <person name="Martin M.D."/>
            <person name="Gilbert T."/>
            <person name="Hodgins K."/>
            <person name="Battlay P."/>
            <person name="Petersen B."/>
            <person name="Wilson J."/>
        </authorList>
    </citation>
    <scope>NUCLEOTIDE SEQUENCE</scope>
    <source>
        <strain evidence="6">AA19_3_7</strain>
        <tissue evidence="6">Leaf</tissue>
    </source>
</reference>
<keyword evidence="4" id="KW-0479">Metal-binding</keyword>
<dbReference type="InterPro" id="IPR005299">
    <property type="entry name" value="MeTrfase_7"/>
</dbReference>
<proteinExistence type="inferred from homology"/>
<dbReference type="GO" id="GO:0046872">
    <property type="term" value="F:metal ion binding"/>
    <property type="evidence" value="ECO:0007669"/>
    <property type="project" value="UniProtKB-KW"/>
</dbReference>
<evidence type="ECO:0000256" key="5">
    <source>
        <dbReference type="ARBA" id="ARBA00022842"/>
    </source>
</evidence>
<dbReference type="EMBL" id="JAMZMK010007548">
    <property type="protein sequence ID" value="KAI7744333.1"/>
    <property type="molecule type" value="Genomic_DNA"/>
</dbReference>
<dbReference type="InterPro" id="IPR042086">
    <property type="entry name" value="MeTrfase_capping"/>
</dbReference>
<dbReference type="PANTHER" id="PTHR31009">
    <property type="entry name" value="S-ADENOSYL-L-METHIONINE:CARBOXYL METHYLTRANSFERASE FAMILY PROTEIN"/>
    <property type="match status" value="1"/>
</dbReference>
<keyword evidence="3" id="KW-0808">Transferase</keyword>